<feature type="domain" description="DNA mismatch repair proteins mutS family" evidence="6">
    <location>
        <begin position="884"/>
        <end position="900"/>
    </location>
</feature>
<feature type="region of interest" description="Disordered" evidence="5">
    <location>
        <begin position="1030"/>
        <end position="1054"/>
    </location>
</feature>
<keyword evidence="8" id="KW-1185">Reference proteome</keyword>
<dbReference type="AlphaFoldDB" id="A0A9D4TQB5"/>
<feature type="region of interest" description="Disordered" evidence="5">
    <location>
        <begin position="962"/>
        <end position="992"/>
    </location>
</feature>
<evidence type="ECO:0000256" key="1">
    <source>
        <dbReference type="ARBA" id="ARBA00022741"/>
    </source>
</evidence>
<feature type="region of interest" description="Disordered" evidence="5">
    <location>
        <begin position="1075"/>
        <end position="1099"/>
    </location>
</feature>
<dbReference type="InterPro" id="IPR016151">
    <property type="entry name" value="DNA_mismatch_repair_MutS_N"/>
</dbReference>
<protein>
    <recommendedName>
        <fullName evidence="6">DNA mismatch repair proteins mutS family domain-containing protein</fullName>
    </recommendedName>
</protein>
<dbReference type="SUPFAM" id="SSF52540">
    <property type="entry name" value="P-loop containing nucleoside triphosphate hydrolases"/>
    <property type="match status" value="1"/>
</dbReference>
<reference evidence="7" key="1">
    <citation type="journal article" date="2019" name="Plant J.">
        <title>Chlorella vulgaris genome assembly and annotation reveals the molecular basis for metabolic acclimation to high light conditions.</title>
        <authorList>
            <person name="Cecchin M."/>
            <person name="Marcolungo L."/>
            <person name="Rossato M."/>
            <person name="Girolomoni L."/>
            <person name="Cosentino E."/>
            <person name="Cuine S."/>
            <person name="Li-Beisson Y."/>
            <person name="Delledonne M."/>
            <person name="Ballottari M."/>
        </authorList>
    </citation>
    <scope>NUCLEOTIDE SEQUENCE</scope>
    <source>
        <strain evidence="7">211/11P</strain>
    </source>
</reference>
<dbReference type="PANTHER" id="PTHR48448">
    <property type="entry name" value="MUTL PROTEIN ISOFORM 1"/>
    <property type="match status" value="1"/>
</dbReference>
<dbReference type="InterPro" id="IPR027417">
    <property type="entry name" value="P-loop_NTPase"/>
</dbReference>
<dbReference type="InterPro" id="IPR000432">
    <property type="entry name" value="DNA_mismatch_repair_MutS_C"/>
</dbReference>
<sequence>MRSITLRALSVFPSAAGRRASLVPCCAAKKSTAVTRTSNRVSKDVAEYWQQWLDQTVDKPTAARMLHRIDVHQVLGLPMAEEGAAESAWAEQGAAAAEVDPAPQRGPAAKGGRGKGGRGQRPPLYTFFHSVKKQHPKAVALVRVGEFYEGCGIDAVLLVQHAGLNPMGQGGPPRAGCPRVNLRQTVNDLVRVGLSVVVCEEVPEAYSWGSMRNKNKERFVAAVVTPANPHLLHGLLDDNQDLQIDAAAPLLAVVPQVGGYTVLEVSVDLQTVTVMEGLTEDAVYARLHEGGLAPPLFLHVPAASSSADRRLKESTFEREWEQRVAATFKSQIGAVERYSDPDWLQGLLTRVRVMLGLSADTHFTIIRASTRDRPRPLYFCTALNLGLHKARGQPCILDYMLPPASPLPVRNWIRRLLLLPPPPATAASVHRICSTLEGMRESLPVFPIVPAAGVVLKLRTGQANDIFFREVGELCRAILDLLSRGGEQMPVLASNLLDVACKEMGVGLTQDQLCSGLTTSLERIHAVVDHDTQLLGGGSDWMPALDGCEQEVQEGLQKLITANEFPFRGKVRDEVMAKDNQAVAMARERVWRELDFAFLPLQQAHLEAAGAAKLRPSIIYDSANNALWIRIPKNSAALKAATELHHPHDRNGKIDSSCYASHGLQSALDDYRRACYEAAAAVRQHLRDLARELQAVQTELVCGATMSVAAAALDAHTREARRRKWSLPTLAHDTSYVPAAEAGTAPWEPQAQQHAQQHAQQQVQQHTAQQLALEPAPFEMVEFWPYWLDTWAHATVHNTLNLEGMALLTGPNMAGKSTILRSVCAVALLGACGLFAPAASATLPYFDAFMLRNFSSDSPLEGRSSFAVEMTEMRYVLEDLSPNSLVLVDELGKGTEVRAGAALAGALLEQLDASGCRGIFATHLHSLLDLNLELDNTAMMMMETAPAQDSDEETLQQLIQGVGNEPGTPFAGSDNGSNGSGHTTARSKPTWRIVEGVSTESLALDVARRCRMPANVTDRAEQLYEQLVPMAASSSQDSGGSSSGSDSDSVATLAAQQAEGELAAAGEARLEAGLAPRGRAARSGGRGRAALGSSSSSAASSPWTLAAAADSLQQVARDALANCAAETSGGTGQQVQHDVQYVRQGQAPAPSVVGESCTYVLRRSDGHFYAGSTDSLYDRIRAHRQRTGKGGPGMELVFVSLGRSQGAAGLVKAVESGIIRELQRRGFPMLSATDARRRHVAGAGGSGSSVDSAPV</sequence>
<evidence type="ECO:0000256" key="3">
    <source>
        <dbReference type="ARBA" id="ARBA00022840"/>
    </source>
</evidence>
<comment type="caution">
    <text evidence="7">The sequence shown here is derived from an EMBL/GenBank/DDBJ whole genome shotgun (WGS) entry which is preliminary data.</text>
</comment>
<keyword evidence="1" id="KW-0547">Nucleotide-binding</keyword>
<evidence type="ECO:0000259" key="6">
    <source>
        <dbReference type="PROSITE" id="PS00486"/>
    </source>
</evidence>
<proteinExistence type="predicted"/>
<keyword evidence="4" id="KW-0238">DNA-binding</keyword>
<gene>
    <name evidence="7" type="ORF">D9Q98_004652</name>
</gene>
<accession>A0A9D4TQB5</accession>
<dbReference type="EMBL" id="SIDB01000006">
    <property type="protein sequence ID" value="KAI3431602.1"/>
    <property type="molecule type" value="Genomic_DNA"/>
</dbReference>
<dbReference type="Proteomes" id="UP001055712">
    <property type="component" value="Unassembled WGS sequence"/>
</dbReference>
<dbReference type="Gene3D" id="3.40.1170.10">
    <property type="entry name" value="DNA repair protein MutS, domain I"/>
    <property type="match status" value="1"/>
</dbReference>
<dbReference type="Pfam" id="PF01624">
    <property type="entry name" value="MutS_I"/>
    <property type="match status" value="1"/>
</dbReference>
<dbReference type="PROSITE" id="PS00486">
    <property type="entry name" value="DNA_MISMATCH_REPAIR_2"/>
    <property type="match status" value="1"/>
</dbReference>
<feature type="compositionally biased region" description="Polar residues" evidence="5">
    <location>
        <begin position="974"/>
        <end position="987"/>
    </location>
</feature>
<evidence type="ECO:0000256" key="5">
    <source>
        <dbReference type="SAM" id="MobiDB-lite"/>
    </source>
</evidence>
<dbReference type="InterPro" id="IPR053276">
    <property type="entry name" value="MtDNA_mismatch_repair_MutS"/>
</dbReference>
<name>A0A9D4TQB5_CHLVU</name>
<evidence type="ECO:0000256" key="4">
    <source>
        <dbReference type="ARBA" id="ARBA00023125"/>
    </source>
</evidence>
<dbReference type="PANTHER" id="PTHR48448:SF1">
    <property type="entry name" value="MUTL PROTEIN ISOFORM 1"/>
    <property type="match status" value="1"/>
</dbReference>
<keyword evidence="2" id="KW-0227">DNA damage</keyword>
<dbReference type="Gene3D" id="3.40.50.300">
    <property type="entry name" value="P-loop containing nucleotide triphosphate hydrolases"/>
    <property type="match status" value="1"/>
</dbReference>
<dbReference type="GO" id="GO:0030983">
    <property type="term" value="F:mismatched DNA binding"/>
    <property type="evidence" value="ECO:0007669"/>
    <property type="project" value="InterPro"/>
</dbReference>
<feature type="region of interest" description="Disordered" evidence="5">
    <location>
        <begin position="744"/>
        <end position="768"/>
    </location>
</feature>
<dbReference type="SUPFAM" id="SSF55271">
    <property type="entry name" value="DNA repair protein MutS, domain I"/>
    <property type="match status" value="1"/>
</dbReference>
<evidence type="ECO:0000313" key="8">
    <source>
        <dbReference type="Proteomes" id="UP001055712"/>
    </source>
</evidence>
<organism evidence="7 8">
    <name type="scientific">Chlorella vulgaris</name>
    <name type="common">Green alga</name>
    <dbReference type="NCBI Taxonomy" id="3077"/>
    <lineage>
        <taxon>Eukaryota</taxon>
        <taxon>Viridiplantae</taxon>
        <taxon>Chlorophyta</taxon>
        <taxon>core chlorophytes</taxon>
        <taxon>Trebouxiophyceae</taxon>
        <taxon>Chlorellales</taxon>
        <taxon>Chlorellaceae</taxon>
        <taxon>Chlorella clade</taxon>
        <taxon>Chlorella</taxon>
    </lineage>
</organism>
<feature type="region of interest" description="Disordered" evidence="5">
    <location>
        <begin position="88"/>
        <end position="120"/>
    </location>
</feature>
<dbReference type="Pfam" id="PF00488">
    <property type="entry name" value="MutS_V"/>
    <property type="match status" value="1"/>
</dbReference>
<reference evidence="7" key="2">
    <citation type="submission" date="2020-11" db="EMBL/GenBank/DDBJ databases">
        <authorList>
            <person name="Cecchin M."/>
            <person name="Marcolungo L."/>
            <person name="Rossato M."/>
            <person name="Girolomoni L."/>
            <person name="Cosentino E."/>
            <person name="Cuine S."/>
            <person name="Li-Beisson Y."/>
            <person name="Delledonne M."/>
            <person name="Ballottari M."/>
        </authorList>
    </citation>
    <scope>NUCLEOTIDE SEQUENCE</scope>
    <source>
        <strain evidence="7">211/11P</strain>
        <tissue evidence="7">Whole cell</tissue>
    </source>
</reference>
<feature type="compositionally biased region" description="Low complexity" evidence="5">
    <location>
        <begin position="750"/>
        <end position="768"/>
    </location>
</feature>
<feature type="compositionally biased region" description="Low complexity" evidence="5">
    <location>
        <begin position="88"/>
        <end position="110"/>
    </location>
</feature>
<dbReference type="SMART" id="SM00534">
    <property type="entry name" value="MUTSac"/>
    <property type="match status" value="1"/>
</dbReference>
<dbReference type="GO" id="GO:0006298">
    <property type="term" value="P:mismatch repair"/>
    <property type="evidence" value="ECO:0007669"/>
    <property type="project" value="InterPro"/>
</dbReference>
<dbReference type="InterPro" id="IPR007695">
    <property type="entry name" value="DNA_mismatch_repair_MutS-lik_N"/>
</dbReference>
<dbReference type="OrthoDB" id="10252754at2759"/>
<evidence type="ECO:0000256" key="2">
    <source>
        <dbReference type="ARBA" id="ARBA00022763"/>
    </source>
</evidence>
<evidence type="ECO:0000313" key="7">
    <source>
        <dbReference type="EMBL" id="KAI3431602.1"/>
    </source>
</evidence>
<dbReference type="GO" id="GO:0005524">
    <property type="term" value="F:ATP binding"/>
    <property type="evidence" value="ECO:0007669"/>
    <property type="project" value="UniProtKB-KW"/>
</dbReference>
<keyword evidence="3" id="KW-0067">ATP-binding</keyword>
<feature type="compositionally biased region" description="Low complexity" evidence="5">
    <location>
        <begin position="1033"/>
        <end position="1054"/>
    </location>
</feature>